<evidence type="ECO:0000313" key="2">
    <source>
        <dbReference type="Proteomes" id="UP000007332"/>
    </source>
</evidence>
<dbReference type="Proteomes" id="UP000007332">
    <property type="component" value="Chromosome"/>
</dbReference>
<protein>
    <submittedName>
        <fullName evidence="1">Uncharacterized protein</fullName>
    </submittedName>
</protein>
<proteinExistence type="predicted"/>
<sequence>MSRKSSTNKSVIKILSSKERGLMTGGILPKHVTILIGTLEIDLTIDSVGDSVDVEFDSEKNLKKKPESHSLENFLEASKLIEELFNDKE</sequence>
<accession>J9W0N3</accession>
<dbReference type="RefSeq" id="WP_014939745.1">
    <property type="nucleotide sequence ID" value="NC_018610.1"/>
</dbReference>
<evidence type="ECO:0000313" key="1">
    <source>
        <dbReference type="EMBL" id="AFR99963.1"/>
    </source>
</evidence>
<dbReference type="HOGENOM" id="CLU_2479373_0_0_9"/>
<reference evidence="1 2" key="1">
    <citation type="journal article" date="2012" name="J. Biotechnol.">
        <title>Insights into the completely annotated genome of Lactobacillus buchneri CD034, a strain isolated from stable grass silage.</title>
        <authorList>
            <person name="Heinl S."/>
            <person name="Wibberg D."/>
            <person name="Eikmeyer F."/>
            <person name="Szczepanowski R."/>
            <person name="Blom J."/>
            <person name="Linke B."/>
            <person name="Goesmann A."/>
            <person name="Grabherr R."/>
            <person name="Schwab H."/>
            <person name="Puhler A."/>
            <person name="Schluter A."/>
        </authorList>
    </citation>
    <scope>NUCLEOTIDE SEQUENCE [LARGE SCALE GENOMIC DNA]</scope>
    <source>
        <strain evidence="1 2">CD034</strain>
    </source>
</reference>
<keyword evidence="2" id="KW-1185">Reference proteome</keyword>
<dbReference type="OrthoDB" id="9934773at2"/>
<dbReference type="PATRIC" id="fig|1071400.3.peg.872"/>
<dbReference type="KEGG" id="lbn:LBUCD034_0916"/>
<name>J9W0N3_LENBU</name>
<gene>
    <name evidence="1" type="ORF">LBUCD034_0916</name>
</gene>
<dbReference type="EMBL" id="CP003043">
    <property type="protein sequence ID" value="AFR99963.1"/>
    <property type="molecule type" value="Genomic_DNA"/>
</dbReference>
<organism evidence="1 2">
    <name type="scientific">Lentilactobacillus buchneri subsp. silagei CD034</name>
    <dbReference type="NCBI Taxonomy" id="1071400"/>
    <lineage>
        <taxon>Bacteria</taxon>
        <taxon>Bacillati</taxon>
        <taxon>Bacillota</taxon>
        <taxon>Bacilli</taxon>
        <taxon>Lactobacillales</taxon>
        <taxon>Lactobacillaceae</taxon>
        <taxon>Lentilactobacillus</taxon>
        <taxon>Lentilactobacillus buchneri subsp. silagei</taxon>
    </lineage>
</organism>
<dbReference type="AlphaFoldDB" id="J9W0N3"/>